<dbReference type="RefSeq" id="WP_015049368.1">
    <property type="nucleotide sequence ID" value="NC_018870.1"/>
</dbReference>
<dbReference type="SUPFAM" id="SSF55383">
    <property type="entry name" value="Copper amine oxidase, domain N"/>
    <property type="match status" value="2"/>
</dbReference>
<dbReference type="GO" id="GO:0016491">
    <property type="term" value="F:oxidoreductase activity"/>
    <property type="evidence" value="ECO:0007669"/>
    <property type="project" value="UniProtKB-KW"/>
</dbReference>
<dbReference type="AlphaFoldDB" id="K4LQS0"/>
<keyword evidence="1" id="KW-0732">Signal</keyword>
<dbReference type="EMBL" id="CP003732">
    <property type="protein sequence ID" value="AFV10449.1"/>
    <property type="molecule type" value="Genomic_DNA"/>
</dbReference>
<dbReference type="InterPro" id="IPR012854">
    <property type="entry name" value="Cu_amine_oxidase-like_N"/>
</dbReference>
<dbReference type="STRING" id="1089553.Tph_c02020"/>
<evidence type="ECO:0000313" key="3">
    <source>
        <dbReference type="EMBL" id="AFV10449.1"/>
    </source>
</evidence>
<reference evidence="3 4" key="1">
    <citation type="journal article" date="2012" name="BMC Genomics">
        <title>Genome-guided analysis of physiological and morphological traits of the fermentative acetate oxidizer Thermacetogenium phaeum.</title>
        <authorList>
            <person name="Oehler D."/>
            <person name="Poehlein A."/>
            <person name="Leimbach A."/>
            <person name="Muller N."/>
            <person name="Daniel R."/>
            <person name="Gottschalk G."/>
            <person name="Schink B."/>
        </authorList>
    </citation>
    <scope>NUCLEOTIDE SEQUENCE [LARGE SCALE GENOMIC DNA]</scope>
    <source>
        <strain evidence="4">ATCC BAA-254 / DSM 26808 / PB</strain>
    </source>
</reference>
<dbReference type="HOGENOM" id="CLU_009282_0_0_9"/>
<organism evidence="3 4">
    <name type="scientific">Thermacetogenium phaeum (strain ATCC BAA-254 / DSM 26808 / PB)</name>
    <dbReference type="NCBI Taxonomy" id="1089553"/>
    <lineage>
        <taxon>Bacteria</taxon>
        <taxon>Bacillati</taxon>
        <taxon>Bacillota</taxon>
        <taxon>Clostridia</taxon>
        <taxon>Thermoanaerobacterales</taxon>
        <taxon>Thermoanaerobacteraceae</taxon>
        <taxon>Thermacetogenium</taxon>
    </lineage>
</organism>
<dbReference type="InterPro" id="IPR036582">
    <property type="entry name" value="Mao_N_sf"/>
</dbReference>
<evidence type="ECO:0000259" key="2">
    <source>
        <dbReference type="Pfam" id="PF07833"/>
    </source>
</evidence>
<gene>
    <name evidence="3" type="ordered locus">Tph_c02020</name>
</gene>
<dbReference type="EC" id="1.4.3.-" evidence="3"/>
<dbReference type="eggNOG" id="COG1538">
    <property type="taxonomic scope" value="Bacteria"/>
</dbReference>
<accession>K4LQS0</accession>
<evidence type="ECO:0000313" key="4">
    <source>
        <dbReference type="Proteomes" id="UP000000467"/>
    </source>
</evidence>
<dbReference type="KEGG" id="tpz:Tph_c02020"/>
<dbReference type="Proteomes" id="UP000000467">
    <property type="component" value="Chromosome"/>
</dbReference>
<feature type="chain" id="PRO_5039492148" evidence="1">
    <location>
        <begin position="27"/>
        <end position="717"/>
    </location>
</feature>
<sequence length="717" mass="75632">MLKTRKRWISLLVMLAMLVTFVVPFAGPASAGAASYNTVTQVPKFDPSTAGTITSATVQVKVDPAVSDILSKAWIEVLDANGKQLNIRSVVYSSSSGIGQYTLTALDSKKAELTFTPDGSKDKATFNFTVDFYGKDCAAGDVSLNFFNTSGQLEGGKVVVARALGGQVELALVGSAPTFGVDTYGTVTIRLTQAVSGSLKRGTESVKIKLPAGFKWSNPSPGSGAVTASVTTDEPRLLKVNVSTDTTTYPSIPSVVDISARVQVDDEDVAKTGDVVATIEGGNDTTVTPSEITVAKYAEYGVKVSVASVKTLLSGILDEKTDKITIEELVEDSLINGRKVTVELPDWVKIRDCIDRSSDLTSYATSLTWSDNKLTFYPSGDKGDTRKYEFKLKLSIEAGRAGDIEAAVSGAGAPETKVVVAKAAPAVSGTATPTDVKIGVQAQAAPDLVITEAAGGAIKQGTNRSIAIILPSGVTFAATPTVEVVSGDLELKADQARVTDAVYTSDNTVTYGSNRVFEVPVKSESLRASTIKISGIKLTLDRTVPEGDLKVKIGGLAVVENYGTGDNEFRTDAAAEVVLAKCVTPAPGETKGVAVFKIGEKKYTVNGQEFEMDVAPIAEAGRTYLPARFVANAMGVPDANILWDQASKTVTVIRGERFVQMKVGSKQILVNGITLNMDVAPKVVPGRVLIPFRFLAQALGAEVVWDPADPNTIILNF</sequence>
<evidence type="ECO:0000256" key="1">
    <source>
        <dbReference type="SAM" id="SignalP"/>
    </source>
</evidence>
<keyword evidence="4" id="KW-1185">Reference proteome</keyword>
<dbReference type="OrthoDB" id="2023214at2"/>
<protein>
    <submittedName>
        <fullName evidence="3">Copper amine oxidase-like protein</fullName>
        <ecNumber evidence="3">1.4.3.-</ecNumber>
    </submittedName>
</protein>
<dbReference type="Gene3D" id="3.30.457.10">
    <property type="entry name" value="Copper amine oxidase-like, N-terminal domain"/>
    <property type="match status" value="2"/>
</dbReference>
<dbReference type="Pfam" id="PF07833">
    <property type="entry name" value="Cu_amine_oxidN1"/>
    <property type="match status" value="1"/>
</dbReference>
<feature type="domain" description="Copper amine oxidase-like N-terminal" evidence="2">
    <location>
        <begin position="604"/>
        <end position="714"/>
    </location>
</feature>
<proteinExistence type="predicted"/>
<feature type="signal peptide" evidence="1">
    <location>
        <begin position="1"/>
        <end position="26"/>
    </location>
</feature>
<name>K4LQS0_THEPS</name>
<keyword evidence="3" id="KW-0560">Oxidoreductase</keyword>